<keyword evidence="3" id="KW-1185">Reference proteome</keyword>
<reference evidence="2" key="1">
    <citation type="journal article" date="2022" name="bioRxiv">
        <title>Sequencing and chromosome-scale assembly of the giantPleurodeles waltlgenome.</title>
        <authorList>
            <person name="Brown T."/>
            <person name="Elewa A."/>
            <person name="Iarovenko S."/>
            <person name="Subramanian E."/>
            <person name="Araus A.J."/>
            <person name="Petzold A."/>
            <person name="Susuki M."/>
            <person name="Suzuki K.-i.T."/>
            <person name="Hayashi T."/>
            <person name="Toyoda A."/>
            <person name="Oliveira C."/>
            <person name="Osipova E."/>
            <person name="Leigh N.D."/>
            <person name="Simon A."/>
            <person name="Yun M.H."/>
        </authorList>
    </citation>
    <scope>NUCLEOTIDE SEQUENCE</scope>
    <source>
        <strain evidence="2">20211129_DDA</strain>
        <tissue evidence="2">Liver</tissue>
    </source>
</reference>
<evidence type="ECO:0000313" key="3">
    <source>
        <dbReference type="Proteomes" id="UP001066276"/>
    </source>
</evidence>
<name>A0AAV7NV90_PLEWA</name>
<evidence type="ECO:0000256" key="1">
    <source>
        <dbReference type="SAM" id="MobiDB-lite"/>
    </source>
</evidence>
<feature type="region of interest" description="Disordered" evidence="1">
    <location>
        <begin position="119"/>
        <end position="138"/>
    </location>
</feature>
<evidence type="ECO:0000313" key="2">
    <source>
        <dbReference type="EMBL" id="KAJ1118534.1"/>
    </source>
</evidence>
<comment type="caution">
    <text evidence="2">The sequence shown here is derived from an EMBL/GenBank/DDBJ whole genome shotgun (WGS) entry which is preliminary data.</text>
</comment>
<dbReference type="EMBL" id="JANPWB010000012">
    <property type="protein sequence ID" value="KAJ1118534.1"/>
    <property type="molecule type" value="Genomic_DNA"/>
</dbReference>
<dbReference type="Proteomes" id="UP001066276">
    <property type="component" value="Chromosome 8"/>
</dbReference>
<proteinExistence type="predicted"/>
<organism evidence="2 3">
    <name type="scientific">Pleurodeles waltl</name>
    <name type="common">Iberian ribbed newt</name>
    <dbReference type="NCBI Taxonomy" id="8319"/>
    <lineage>
        <taxon>Eukaryota</taxon>
        <taxon>Metazoa</taxon>
        <taxon>Chordata</taxon>
        <taxon>Craniata</taxon>
        <taxon>Vertebrata</taxon>
        <taxon>Euteleostomi</taxon>
        <taxon>Amphibia</taxon>
        <taxon>Batrachia</taxon>
        <taxon>Caudata</taxon>
        <taxon>Salamandroidea</taxon>
        <taxon>Salamandridae</taxon>
        <taxon>Pleurodelinae</taxon>
        <taxon>Pleurodeles</taxon>
    </lineage>
</organism>
<sequence>MCLPPRSPVFPFCASSRGRRTSSASFPFLGGHNIHTGAQSAGASLYEEEHPQASQATMNHSLCLHLSALRSSKVRYTTSAPLPGAESVTAHPACRHLTALHVVSFSILCRSNLRSPCGPPGPLPSPHASRGKASPSQRLLSRLHRTRRRSTGLHFATQTTVLSGPAGRSDPRHSPLHAPCLRRRLFCHRQARQSPGVSPAVSTGELTDGRVSTLMPPFLLASGDLLSPPPGLCLKDVYCAQTERSAHAPTIFTSPYVGDMLL</sequence>
<dbReference type="AlphaFoldDB" id="A0AAV7NV90"/>
<accession>A0AAV7NV90</accession>
<protein>
    <submittedName>
        <fullName evidence="2">Uncharacterized protein</fullName>
    </submittedName>
</protein>
<gene>
    <name evidence="2" type="ORF">NDU88_006725</name>
</gene>